<keyword evidence="2" id="KW-1185">Reference proteome</keyword>
<gene>
    <name evidence="1" type="ORF">ACFPQB_20800</name>
</gene>
<evidence type="ECO:0000313" key="1">
    <source>
        <dbReference type="EMBL" id="MFC5731363.1"/>
    </source>
</evidence>
<evidence type="ECO:0000313" key="2">
    <source>
        <dbReference type="Proteomes" id="UP001596072"/>
    </source>
</evidence>
<dbReference type="Proteomes" id="UP001596072">
    <property type="component" value="Unassembled WGS sequence"/>
</dbReference>
<accession>A0ABW0ZMQ5</accession>
<dbReference type="Gene3D" id="3.30.70.100">
    <property type="match status" value="1"/>
</dbReference>
<dbReference type="RefSeq" id="WP_136433615.1">
    <property type="nucleotide sequence ID" value="NZ_JBHSNS010000015.1"/>
</dbReference>
<protein>
    <recommendedName>
        <fullName evidence="3">ABM domain-containing protein</fullName>
    </recommendedName>
</protein>
<dbReference type="InterPro" id="IPR011008">
    <property type="entry name" value="Dimeric_a/b-barrel"/>
</dbReference>
<proteinExistence type="predicted"/>
<name>A0ABW0ZMQ5_9ACTN</name>
<evidence type="ECO:0008006" key="3">
    <source>
        <dbReference type="Google" id="ProtNLM"/>
    </source>
</evidence>
<dbReference type="EMBL" id="JBHSNS010000015">
    <property type="protein sequence ID" value="MFC5731363.1"/>
    <property type="molecule type" value="Genomic_DNA"/>
</dbReference>
<comment type="caution">
    <text evidence="1">The sequence shown here is derived from an EMBL/GenBank/DDBJ whole genome shotgun (WGS) entry which is preliminary data.</text>
</comment>
<organism evidence="1 2">
    <name type="scientific">Nocardioides vastitatis</name>
    <dbReference type="NCBI Taxonomy" id="2568655"/>
    <lineage>
        <taxon>Bacteria</taxon>
        <taxon>Bacillati</taxon>
        <taxon>Actinomycetota</taxon>
        <taxon>Actinomycetes</taxon>
        <taxon>Propionibacteriales</taxon>
        <taxon>Nocardioidaceae</taxon>
        <taxon>Nocardioides</taxon>
    </lineage>
</organism>
<sequence length="131" mass="14491">MTAPFIFIGTHRVKPGRREEFLKYFTEFCTDVVEPNEPRLHSFFGYTAPGSDLVTVVQVHPDADSMATHMKLIMQHIDEAYADYLEPESTIQVYGTISDELAEAVAGASQGHADAVTIREAFAGFSRLPPA</sequence>
<reference evidence="2" key="1">
    <citation type="journal article" date="2019" name="Int. J. Syst. Evol. Microbiol.">
        <title>The Global Catalogue of Microorganisms (GCM) 10K type strain sequencing project: providing services to taxonomists for standard genome sequencing and annotation.</title>
        <authorList>
            <consortium name="The Broad Institute Genomics Platform"/>
            <consortium name="The Broad Institute Genome Sequencing Center for Infectious Disease"/>
            <person name="Wu L."/>
            <person name="Ma J."/>
        </authorList>
    </citation>
    <scope>NUCLEOTIDE SEQUENCE [LARGE SCALE GENOMIC DNA]</scope>
    <source>
        <strain evidence="2">YIM 94188</strain>
    </source>
</reference>
<dbReference type="SUPFAM" id="SSF54909">
    <property type="entry name" value="Dimeric alpha+beta barrel"/>
    <property type="match status" value="1"/>
</dbReference>